<dbReference type="SUPFAM" id="SSF69318">
    <property type="entry name" value="Integrin alpha N-terminal domain"/>
    <property type="match status" value="1"/>
</dbReference>
<evidence type="ECO:0000259" key="1">
    <source>
        <dbReference type="Pfam" id="PF18370"/>
    </source>
</evidence>
<comment type="caution">
    <text evidence="3">The sequence shown here is derived from an EMBL/GenBank/DDBJ whole genome shotgun (WGS) entry which is preliminary data.</text>
</comment>
<dbReference type="PANTHER" id="PTHR43118:SF1">
    <property type="entry name" value="RHAMNOGALACTURONAN LYASE (EUROFUNG)"/>
    <property type="match status" value="1"/>
</dbReference>
<feature type="domain" description="Rhamnogalacturonan lyase family 11 C-terminal" evidence="2">
    <location>
        <begin position="129"/>
        <end position="605"/>
    </location>
</feature>
<organism evidence="3 4">
    <name type="scientific">Cyclobacterium jeungdonense</name>
    <dbReference type="NCBI Taxonomy" id="708087"/>
    <lineage>
        <taxon>Bacteria</taxon>
        <taxon>Pseudomonadati</taxon>
        <taxon>Bacteroidota</taxon>
        <taxon>Cytophagia</taxon>
        <taxon>Cytophagales</taxon>
        <taxon>Cyclobacteriaceae</taxon>
        <taxon>Cyclobacterium</taxon>
    </lineage>
</organism>
<dbReference type="Pfam" id="PF21348">
    <property type="entry name" value="RGL11_C"/>
    <property type="match status" value="1"/>
</dbReference>
<sequence length="614" mass="68255">MIPVNGFRITCSIVLVTLSLSVLGQRQMEALDRGLIGLPTGKGGVFLSWRLLGNESMDTGFDVFRRYEGGQEEKINDFPLTNKTYFEDLHVDLDRKPGYFLKSESQGRSKQISVWEKSYLEIPLQIPEGYRPNDTSVGDLTGDGRYELVVHMSGRSKDNSQNGFTDPPILQAYSLEGRMLWEINLGINIREGAHYTQFMVYDLDGDGIAEIACKTADGSRDGLGKVIGDGTQDWRNEDGKILQGPEYLTVFSGQTGQALSTVDYIPGRGDLCGWGGEGGNGGNDCTGNRVDRFLAGVAYLDGKKPSLLMARGYYGRSVVAAWDFDGEELKSRWVFDSEGRENPYSGQGNHSLSINDIDGDGKDEVVYGAMAIDDDGSGSYSTGLRHGDALHVSRFHPDYPDQLVWGIHENETNETGFGVALYNARTGEIIWGAAEGTDVGRGLAADIDPRHEGAEFWWNGTEGLYNFQGEEIGEKPNSINFAIWWDGDLLRELLDENRIDKWDYKEERLRNLLTAEGSGSNNGSKATPALSADLFGDWREEVIFRTEDNQSLRIYTTTEATSHRFATLMHNPQYRLSIAWQNVGYNQPPHTDFYLGVGMEAPIRPEIEVVKISE</sequence>
<dbReference type="Proteomes" id="UP001236663">
    <property type="component" value="Unassembled WGS sequence"/>
</dbReference>
<keyword evidence="3" id="KW-0456">Lyase</keyword>
<evidence type="ECO:0000259" key="2">
    <source>
        <dbReference type="Pfam" id="PF21348"/>
    </source>
</evidence>
<dbReference type="EMBL" id="JAUFQS010000014">
    <property type="protein sequence ID" value="MDN3688907.1"/>
    <property type="molecule type" value="Genomic_DNA"/>
</dbReference>
<keyword evidence="4" id="KW-1185">Reference proteome</keyword>
<dbReference type="InterPro" id="IPR049366">
    <property type="entry name" value="RGL11_C"/>
</dbReference>
<gene>
    <name evidence="3" type="ORF">QWZ15_13790</name>
</gene>
<evidence type="ECO:0000313" key="3">
    <source>
        <dbReference type="EMBL" id="MDN3688907.1"/>
    </source>
</evidence>
<dbReference type="PANTHER" id="PTHR43118">
    <property type="entry name" value="RHAMNOGALACTURONAN LYASE (EUROFUNG)"/>
    <property type="match status" value="1"/>
</dbReference>
<feature type="domain" description="Rhamnogalacturonan I lyase beta-sheet" evidence="1">
    <location>
        <begin position="26"/>
        <end position="95"/>
    </location>
</feature>
<accession>A0ABT8C963</accession>
<dbReference type="Pfam" id="PF18370">
    <property type="entry name" value="RGI_lyase"/>
    <property type="match status" value="1"/>
</dbReference>
<dbReference type="RefSeq" id="WP_205602135.1">
    <property type="nucleotide sequence ID" value="NZ_JAUFQS010000014.1"/>
</dbReference>
<protein>
    <submittedName>
        <fullName evidence="3">Rhamnogalacturonan lyase</fullName>
    </submittedName>
</protein>
<reference evidence="4" key="1">
    <citation type="journal article" date="2019" name="Int. J. Syst. Evol. Microbiol.">
        <title>The Global Catalogue of Microorganisms (GCM) 10K type strain sequencing project: providing services to taxonomists for standard genome sequencing and annotation.</title>
        <authorList>
            <consortium name="The Broad Institute Genomics Platform"/>
            <consortium name="The Broad Institute Genome Sequencing Center for Infectious Disease"/>
            <person name="Wu L."/>
            <person name="Ma J."/>
        </authorList>
    </citation>
    <scope>NUCLEOTIDE SEQUENCE [LARGE SCALE GENOMIC DNA]</scope>
    <source>
        <strain evidence="4">CECT 7706</strain>
    </source>
</reference>
<dbReference type="CDD" id="cd10318">
    <property type="entry name" value="RGL11"/>
    <property type="match status" value="1"/>
</dbReference>
<name>A0ABT8C963_9BACT</name>
<evidence type="ECO:0000313" key="4">
    <source>
        <dbReference type="Proteomes" id="UP001236663"/>
    </source>
</evidence>
<dbReference type="InterPro" id="IPR041624">
    <property type="entry name" value="RGI_lyase"/>
</dbReference>
<dbReference type="InterPro" id="IPR034641">
    <property type="entry name" value="RGL11"/>
</dbReference>
<dbReference type="GO" id="GO:0016829">
    <property type="term" value="F:lyase activity"/>
    <property type="evidence" value="ECO:0007669"/>
    <property type="project" value="UniProtKB-KW"/>
</dbReference>
<dbReference type="InterPro" id="IPR028994">
    <property type="entry name" value="Integrin_alpha_N"/>
</dbReference>
<dbReference type="InterPro" id="IPR013783">
    <property type="entry name" value="Ig-like_fold"/>
</dbReference>
<dbReference type="Gene3D" id="2.60.40.10">
    <property type="entry name" value="Immunoglobulins"/>
    <property type="match status" value="1"/>
</dbReference>
<proteinExistence type="predicted"/>